<dbReference type="EMBL" id="JALNTZ010000005">
    <property type="protein sequence ID" value="KAJ3652982.1"/>
    <property type="molecule type" value="Genomic_DNA"/>
</dbReference>
<dbReference type="AlphaFoldDB" id="A0AA38IBB3"/>
<evidence type="ECO:0000313" key="3">
    <source>
        <dbReference type="Proteomes" id="UP001168821"/>
    </source>
</evidence>
<evidence type="ECO:0000313" key="2">
    <source>
        <dbReference type="EMBL" id="KAJ3652982.1"/>
    </source>
</evidence>
<name>A0AA38IBB3_9CUCU</name>
<dbReference type="EMBL" id="JALNTZ010000010">
    <property type="protein sequence ID" value="KAJ3640566.1"/>
    <property type="molecule type" value="Genomic_DNA"/>
</dbReference>
<sequence>MEWPRLKMTKKRTQPFTQASAIGDNANIIKEIEVVVINNSNANNLQNNDLVASVVIAVRRVLERLTATNPKTLKTLAKECSIKQCDDVYSRNDGCR</sequence>
<reference evidence="2" key="1">
    <citation type="journal article" date="2023" name="G3 (Bethesda)">
        <title>Whole genome assemblies of Zophobas morio and Tenebrio molitor.</title>
        <authorList>
            <person name="Kaur S."/>
            <person name="Stinson S.A."/>
            <person name="diCenzo G.C."/>
        </authorList>
    </citation>
    <scope>NUCLEOTIDE SEQUENCE</scope>
    <source>
        <strain evidence="2">QUZm001</strain>
    </source>
</reference>
<protein>
    <submittedName>
        <fullName evidence="2">Uncharacterized protein</fullName>
    </submittedName>
</protein>
<gene>
    <name evidence="1" type="ORF">Zmor_003859</name>
    <name evidence="2" type="ORF">Zmor_018903</name>
</gene>
<evidence type="ECO:0000313" key="1">
    <source>
        <dbReference type="EMBL" id="KAJ3640566.1"/>
    </source>
</evidence>
<accession>A0AA38IBB3</accession>
<proteinExistence type="predicted"/>
<dbReference type="Proteomes" id="UP001168821">
    <property type="component" value="Unassembled WGS sequence"/>
</dbReference>
<organism evidence="2 3">
    <name type="scientific">Zophobas morio</name>
    <dbReference type="NCBI Taxonomy" id="2755281"/>
    <lineage>
        <taxon>Eukaryota</taxon>
        <taxon>Metazoa</taxon>
        <taxon>Ecdysozoa</taxon>
        <taxon>Arthropoda</taxon>
        <taxon>Hexapoda</taxon>
        <taxon>Insecta</taxon>
        <taxon>Pterygota</taxon>
        <taxon>Neoptera</taxon>
        <taxon>Endopterygota</taxon>
        <taxon>Coleoptera</taxon>
        <taxon>Polyphaga</taxon>
        <taxon>Cucujiformia</taxon>
        <taxon>Tenebrionidae</taxon>
        <taxon>Zophobas</taxon>
    </lineage>
</organism>
<keyword evidence="3" id="KW-1185">Reference proteome</keyword>
<comment type="caution">
    <text evidence="2">The sequence shown here is derived from an EMBL/GenBank/DDBJ whole genome shotgun (WGS) entry which is preliminary data.</text>
</comment>